<evidence type="ECO:0000256" key="3">
    <source>
        <dbReference type="ARBA" id="ARBA00013252"/>
    </source>
</evidence>
<evidence type="ECO:0000256" key="2">
    <source>
        <dbReference type="ARBA" id="ARBA00006472"/>
    </source>
</evidence>
<dbReference type="GO" id="GO:0006729">
    <property type="term" value="P:tetrahydrobiopterin biosynthetic process"/>
    <property type="evidence" value="ECO:0007669"/>
    <property type="project" value="InterPro"/>
</dbReference>
<dbReference type="Pfam" id="PF01329">
    <property type="entry name" value="Pterin_4a"/>
    <property type="match status" value="1"/>
</dbReference>
<dbReference type="Gramene" id="KZM94825">
    <property type="protein sequence ID" value="KZM94825"/>
    <property type="gene ID" value="DCAR_018067"/>
</dbReference>
<gene>
    <name evidence="5" type="ORF">DCAR_0520686</name>
</gene>
<evidence type="ECO:0000313" key="5">
    <source>
        <dbReference type="EMBL" id="WOH01304.1"/>
    </source>
</evidence>
<reference evidence="5" key="2">
    <citation type="submission" date="2022-03" db="EMBL/GenBank/DDBJ databases">
        <title>Draft title - Genomic analysis of global carrot germplasm unveils the trajectory of domestication and the origin of high carotenoid orange carrot.</title>
        <authorList>
            <person name="Iorizzo M."/>
            <person name="Ellison S."/>
            <person name="Senalik D."/>
            <person name="Macko-Podgorni A."/>
            <person name="Grzebelus D."/>
            <person name="Bostan H."/>
            <person name="Rolling W."/>
            <person name="Curaba J."/>
            <person name="Simon P."/>
        </authorList>
    </citation>
    <scope>NUCLEOTIDE SEQUENCE</scope>
    <source>
        <tissue evidence="5">Leaf</tissue>
    </source>
</reference>
<protein>
    <recommendedName>
        <fullName evidence="3">4a-hydroxytetrahydrobiopterin dehydratase</fullName>
        <ecNumber evidence="3">4.2.1.96</ecNumber>
    </recommendedName>
</protein>
<organism evidence="5 6">
    <name type="scientific">Daucus carota subsp. sativus</name>
    <name type="common">Carrot</name>
    <dbReference type="NCBI Taxonomy" id="79200"/>
    <lineage>
        <taxon>Eukaryota</taxon>
        <taxon>Viridiplantae</taxon>
        <taxon>Streptophyta</taxon>
        <taxon>Embryophyta</taxon>
        <taxon>Tracheophyta</taxon>
        <taxon>Spermatophyta</taxon>
        <taxon>Magnoliopsida</taxon>
        <taxon>eudicotyledons</taxon>
        <taxon>Gunneridae</taxon>
        <taxon>Pentapetalae</taxon>
        <taxon>asterids</taxon>
        <taxon>campanulids</taxon>
        <taxon>Apiales</taxon>
        <taxon>Apiaceae</taxon>
        <taxon>Apioideae</taxon>
        <taxon>Scandiceae</taxon>
        <taxon>Daucinae</taxon>
        <taxon>Daucus</taxon>
        <taxon>Daucus sect. Daucus</taxon>
    </lineage>
</organism>
<dbReference type="EMBL" id="CP093347">
    <property type="protein sequence ID" value="WOH01304.1"/>
    <property type="molecule type" value="Genomic_DNA"/>
</dbReference>
<evidence type="ECO:0000256" key="1">
    <source>
        <dbReference type="ARBA" id="ARBA00001554"/>
    </source>
</evidence>
<dbReference type="Gene3D" id="3.30.1360.20">
    <property type="entry name" value="Transcriptional coactivator/pterin dehydratase"/>
    <property type="match status" value="1"/>
</dbReference>
<dbReference type="PANTHER" id="PTHR12599">
    <property type="entry name" value="PTERIN-4-ALPHA-CARBINOLAMINE DEHYDRATASE"/>
    <property type="match status" value="1"/>
</dbReference>
<proteinExistence type="inferred from homology"/>
<dbReference type="Proteomes" id="UP000077755">
    <property type="component" value="Chromosome 5"/>
</dbReference>
<keyword evidence="4" id="KW-0456">Lyase</keyword>
<dbReference type="GO" id="GO:0009536">
    <property type="term" value="C:plastid"/>
    <property type="evidence" value="ECO:0007669"/>
    <property type="project" value="TreeGrafter"/>
</dbReference>
<dbReference type="KEGG" id="dcr:108223878"/>
<dbReference type="GO" id="GO:0008124">
    <property type="term" value="F:4-alpha-hydroxytetrahydrobiopterin dehydratase activity"/>
    <property type="evidence" value="ECO:0007669"/>
    <property type="project" value="UniProtKB-EC"/>
</dbReference>
<keyword evidence="6" id="KW-1185">Reference proteome</keyword>
<accession>A0A164YPY8</accession>
<comment type="similarity">
    <text evidence="2">Belongs to the pterin-4-alpha-carbinolamine dehydratase family.</text>
</comment>
<reference evidence="5" key="1">
    <citation type="journal article" date="2016" name="Nat. Genet.">
        <title>A high-quality carrot genome assembly provides new insights into carotenoid accumulation and asterid genome evolution.</title>
        <authorList>
            <person name="Iorizzo M."/>
            <person name="Ellison S."/>
            <person name="Senalik D."/>
            <person name="Zeng P."/>
            <person name="Satapoomin P."/>
            <person name="Huang J."/>
            <person name="Bowman M."/>
            <person name="Iovene M."/>
            <person name="Sanseverino W."/>
            <person name="Cavagnaro P."/>
            <person name="Yildiz M."/>
            <person name="Macko-Podgorni A."/>
            <person name="Moranska E."/>
            <person name="Grzebelus E."/>
            <person name="Grzebelus D."/>
            <person name="Ashrafi H."/>
            <person name="Zheng Z."/>
            <person name="Cheng S."/>
            <person name="Spooner D."/>
            <person name="Van Deynze A."/>
            <person name="Simon P."/>
        </authorList>
    </citation>
    <scope>NUCLEOTIDE SEQUENCE</scope>
    <source>
        <tissue evidence="5">Leaf</tissue>
    </source>
</reference>
<dbReference type="EC" id="4.2.1.96" evidence="3"/>
<dbReference type="SUPFAM" id="SSF55248">
    <property type="entry name" value="PCD-like"/>
    <property type="match status" value="1"/>
</dbReference>
<sequence length="207" mass="22676">MASSIATLGRPSLSAPPLSLSCFPSNPCPKITYAPPRHTKLITLAIEGDNDFGARDPFPAEIESNFGDKVLGFGSTEHKILIPNLAALSLSRLDCSPKPFALSEQDAQNLLRKVVGWRLSNEGGRVKLQCLWKLKDFKSGVELINRIFNVVEATGHLPNLHLEPPNQVRAELWTPSIGGLSMNDFIVAAKIDEIKTSDLVPRKRAWA</sequence>
<dbReference type="OrthoDB" id="277398at2759"/>
<dbReference type="OMA" id="NGNTEHK"/>
<dbReference type="InterPro" id="IPR036428">
    <property type="entry name" value="PCD_sf"/>
</dbReference>
<evidence type="ECO:0000313" key="6">
    <source>
        <dbReference type="Proteomes" id="UP000077755"/>
    </source>
</evidence>
<dbReference type="InterPro" id="IPR001533">
    <property type="entry name" value="Pterin_deHydtase"/>
</dbReference>
<dbReference type="PANTHER" id="PTHR12599:SF8">
    <property type="entry name" value="PTERIN-4-ALPHA-CARBINOLAMINE DEHYDRATASE, CHLOROPLASTIC-RELATED"/>
    <property type="match status" value="1"/>
</dbReference>
<name>A0A164YPY8_DAUCS</name>
<dbReference type="AlphaFoldDB" id="A0A164YPY8"/>
<comment type="catalytic activity">
    <reaction evidence="1">
        <text>(4aS,6R)-4a-hydroxy-L-erythro-5,6,7,8-tetrahydrobiopterin = (6R)-L-erythro-6,7-dihydrobiopterin + H2O</text>
        <dbReference type="Rhea" id="RHEA:11920"/>
        <dbReference type="ChEBI" id="CHEBI:15377"/>
        <dbReference type="ChEBI" id="CHEBI:15642"/>
        <dbReference type="ChEBI" id="CHEBI:43120"/>
        <dbReference type="EC" id="4.2.1.96"/>
    </reaction>
</comment>
<evidence type="ECO:0000256" key="4">
    <source>
        <dbReference type="ARBA" id="ARBA00023239"/>
    </source>
</evidence>